<dbReference type="AlphaFoldDB" id="A0A645EH47"/>
<dbReference type="InterPro" id="IPR006260">
    <property type="entry name" value="TonB/TolA_C"/>
</dbReference>
<comment type="subcellular location">
    <subcellularLocation>
        <location evidence="1">Cell inner membrane</location>
        <topology evidence="1">Single-pass membrane protein</topology>
        <orientation evidence="1">Periplasmic side</orientation>
    </subcellularLocation>
</comment>
<proteinExistence type="inferred from homology"/>
<feature type="region of interest" description="Disordered" evidence="10">
    <location>
        <begin position="48"/>
        <end position="144"/>
    </location>
</feature>
<evidence type="ECO:0000256" key="3">
    <source>
        <dbReference type="ARBA" id="ARBA00022448"/>
    </source>
</evidence>
<dbReference type="GO" id="GO:0015031">
    <property type="term" value="P:protein transport"/>
    <property type="evidence" value="ECO:0007669"/>
    <property type="project" value="UniProtKB-KW"/>
</dbReference>
<dbReference type="NCBIfam" id="TIGR01352">
    <property type="entry name" value="tonB_Cterm"/>
    <property type="match status" value="1"/>
</dbReference>
<dbReference type="InterPro" id="IPR037682">
    <property type="entry name" value="TonB_C"/>
</dbReference>
<evidence type="ECO:0000256" key="6">
    <source>
        <dbReference type="ARBA" id="ARBA00022692"/>
    </source>
</evidence>
<keyword evidence="6" id="KW-0812">Transmembrane</keyword>
<keyword evidence="5" id="KW-0997">Cell inner membrane</keyword>
<evidence type="ECO:0000256" key="5">
    <source>
        <dbReference type="ARBA" id="ARBA00022519"/>
    </source>
</evidence>
<evidence type="ECO:0000256" key="8">
    <source>
        <dbReference type="ARBA" id="ARBA00022989"/>
    </source>
</evidence>
<evidence type="ECO:0000313" key="12">
    <source>
        <dbReference type="EMBL" id="MPN01251.1"/>
    </source>
</evidence>
<sequence length="236" mass="26162">MKHFRRPFLLSLIFHVFILLCLSTLPHEAKTNIAAPKVMTLRLVSLSSEGKGTSASSPVPQKEKGENAQTEKKKEVPVTKKKDTTPKKKEAPEPKTFSKTRKNNKVLTEDKQSTQEGNMQSTNISTKSSTTSFSELSGGNSGHARKQANTLFDVSSLVVKRKVHPQYPLLSRRKGEEGKIICIADVENGKVVAVNTEQSSGFNRLDRAATQALKAWLFEESFTGKVRVPISFSFKE</sequence>
<dbReference type="Gene3D" id="3.30.1150.10">
    <property type="match status" value="1"/>
</dbReference>
<dbReference type="SUPFAM" id="SSF74653">
    <property type="entry name" value="TolA/TonB C-terminal domain"/>
    <property type="match status" value="1"/>
</dbReference>
<evidence type="ECO:0000256" key="7">
    <source>
        <dbReference type="ARBA" id="ARBA00022927"/>
    </source>
</evidence>
<dbReference type="Pfam" id="PF03544">
    <property type="entry name" value="TonB_C"/>
    <property type="match status" value="1"/>
</dbReference>
<keyword evidence="3" id="KW-0813">Transport</keyword>
<protein>
    <recommendedName>
        <fullName evidence="11">TonB C-terminal domain-containing protein</fullName>
    </recommendedName>
</protein>
<evidence type="ECO:0000259" key="11">
    <source>
        <dbReference type="PROSITE" id="PS52015"/>
    </source>
</evidence>
<evidence type="ECO:0000256" key="9">
    <source>
        <dbReference type="ARBA" id="ARBA00023136"/>
    </source>
</evidence>
<dbReference type="GO" id="GO:0005886">
    <property type="term" value="C:plasma membrane"/>
    <property type="evidence" value="ECO:0007669"/>
    <property type="project" value="UniProtKB-SubCell"/>
</dbReference>
<evidence type="ECO:0000256" key="4">
    <source>
        <dbReference type="ARBA" id="ARBA00022475"/>
    </source>
</evidence>
<keyword evidence="8" id="KW-1133">Transmembrane helix</keyword>
<dbReference type="PROSITE" id="PS52015">
    <property type="entry name" value="TONB_CTD"/>
    <property type="match status" value="1"/>
</dbReference>
<gene>
    <name evidence="12" type="ORF">SDC9_148457</name>
</gene>
<dbReference type="InterPro" id="IPR051045">
    <property type="entry name" value="TonB-dependent_transducer"/>
</dbReference>
<keyword evidence="9" id="KW-0472">Membrane</keyword>
<keyword evidence="4" id="KW-1003">Cell membrane</keyword>
<feature type="domain" description="TonB C-terminal" evidence="11">
    <location>
        <begin position="152"/>
        <end position="236"/>
    </location>
</feature>
<evidence type="ECO:0000256" key="2">
    <source>
        <dbReference type="ARBA" id="ARBA00006555"/>
    </source>
</evidence>
<organism evidence="12">
    <name type="scientific">bioreactor metagenome</name>
    <dbReference type="NCBI Taxonomy" id="1076179"/>
    <lineage>
        <taxon>unclassified sequences</taxon>
        <taxon>metagenomes</taxon>
        <taxon>ecological metagenomes</taxon>
    </lineage>
</organism>
<dbReference type="GO" id="GO:0055085">
    <property type="term" value="P:transmembrane transport"/>
    <property type="evidence" value="ECO:0007669"/>
    <property type="project" value="InterPro"/>
</dbReference>
<dbReference type="PANTHER" id="PTHR33446">
    <property type="entry name" value="PROTEIN TONB-RELATED"/>
    <property type="match status" value="1"/>
</dbReference>
<reference evidence="12" key="1">
    <citation type="submission" date="2019-08" db="EMBL/GenBank/DDBJ databases">
        <authorList>
            <person name="Kucharzyk K."/>
            <person name="Murdoch R.W."/>
            <person name="Higgins S."/>
            <person name="Loffler F."/>
        </authorList>
    </citation>
    <scope>NUCLEOTIDE SEQUENCE</scope>
</reference>
<feature type="compositionally biased region" description="Basic and acidic residues" evidence="10">
    <location>
        <begin position="61"/>
        <end position="93"/>
    </location>
</feature>
<feature type="compositionally biased region" description="Polar residues" evidence="10">
    <location>
        <begin position="48"/>
        <end position="59"/>
    </location>
</feature>
<keyword evidence="7" id="KW-0653">Protein transport</keyword>
<feature type="compositionally biased region" description="Low complexity" evidence="10">
    <location>
        <begin position="121"/>
        <end position="137"/>
    </location>
</feature>
<dbReference type="EMBL" id="VSSQ01047267">
    <property type="protein sequence ID" value="MPN01251.1"/>
    <property type="molecule type" value="Genomic_DNA"/>
</dbReference>
<comment type="caution">
    <text evidence="12">The sequence shown here is derived from an EMBL/GenBank/DDBJ whole genome shotgun (WGS) entry which is preliminary data.</text>
</comment>
<accession>A0A645EH47</accession>
<comment type="similarity">
    <text evidence="2">Belongs to the TonB family.</text>
</comment>
<evidence type="ECO:0000256" key="10">
    <source>
        <dbReference type="SAM" id="MobiDB-lite"/>
    </source>
</evidence>
<name>A0A645EH47_9ZZZZ</name>
<evidence type="ECO:0000256" key="1">
    <source>
        <dbReference type="ARBA" id="ARBA00004383"/>
    </source>
</evidence>